<evidence type="ECO:0008006" key="4">
    <source>
        <dbReference type="Google" id="ProtNLM"/>
    </source>
</evidence>
<name>A0AA35UUS0_9PROT</name>
<feature type="transmembrane region" description="Helical" evidence="1">
    <location>
        <begin position="87"/>
        <end position="108"/>
    </location>
</feature>
<evidence type="ECO:0000313" key="3">
    <source>
        <dbReference type="Proteomes" id="UP001176960"/>
    </source>
</evidence>
<reference evidence="2" key="1">
    <citation type="submission" date="2023-03" db="EMBL/GenBank/DDBJ databases">
        <authorList>
            <person name="Cleenwerck I."/>
        </authorList>
    </citation>
    <scope>NUCLEOTIDE SEQUENCE</scope>
    <source>
        <strain evidence="2">LMG 32879</strain>
    </source>
</reference>
<protein>
    <recommendedName>
        <fullName evidence="4">Transmembrane protein</fullName>
    </recommendedName>
</protein>
<feature type="transmembrane region" description="Helical" evidence="1">
    <location>
        <begin position="12"/>
        <end position="37"/>
    </location>
</feature>
<dbReference type="RefSeq" id="WP_289841514.1">
    <property type="nucleotide sequence ID" value="NZ_CATKSH010000002.1"/>
</dbReference>
<keyword evidence="3" id="KW-1185">Reference proteome</keyword>
<comment type="caution">
    <text evidence="2">The sequence shown here is derived from an EMBL/GenBank/DDBJ whole genome shotgun (WGS) entry which is preliminary data.</text>
</comment>
<organism evidence="2 3">
    <name type="scientific">Brytella acorum</name>
    <dbReference type="NCBI Taxonomy" id="2959299"/>
    <lineage>
        <taxon>Bacteria</taxon>
        <taxon>Pseudomonadati</taxon>
        <taxon>Pseudomonadota</taxon>
        <taxon>Alphaproteobacteria</taxon>
        <taxon>Acetobacterales</taxon>
        <taxon>Acetobacteraceae</taxon>
        <taxon>Brytella</taxon>
    </lineage>
</organism>
<proteinExistence type="predicted"/>
<dbReference type="EMBL" id="CATKSH010000002">
    <property type="protein sequence ID" value="CAI9119801.1"/>
    <property type="molecule type" value="Genomic_DNA"/>
</dbReference>
<feature type="transmembrane region" description="Helical" evidence="1">
    <location>
        <begin position="172"/>
        <end position="195"/>
    </location>
</feature>
<feature type="transmembrane region" description="Helical" evidence="1">
    <location>
        <begin position="115"/>
        <end position="134"/>
    </location>
</feature>
<evidence type="ECO:0000313" key="2">
    <source>
        <dbReference type="EMBL" id="CAI9119801.1"/>
    </source>
</evidence>
<sequence length="477" mass="52023">MTSQQFDRFARLAVIACIALAALIVSLHSVAIPYALWQGDEYDYFHNLRTQGPAFFWQRLLLWSPRPLSETAIALYGLAVAHWNRPLIGWALGIVWSLCAILAFGPALLGKGQPFARLFLVAFAAMLVFLGHPVADLHYWPMAAVAHLPVVAAATGLSLTLIVGKSTPRLEALYLSIAAASSEAGVFLAGSYLVLRGIGVTARRESPRDWAWLSLPAILGAIIVWRLMMGRAGMPHPHDTPTQGNALASLRAAIRPFIHNLLMLQPDEISAGGTTGGSVRDGVLLKLLIAVGAAALCRATGWRPRLSRLACLVAALMATSFLTIAAADYEFGFLCCQRHETLRLDFSELIALLLGAGAVRFFPSGRDRALMIACAAMTLFTAETMRWRWPGLHLFLASRALEADARQKTWLSGRSAGPLMTMSQGTNSSLFYYWPWEPGDYKAGGPGWDVQSMMKFFGKQEVIVRPAMPVSIPTRVH</sequence>
<keyword evidence="1" id="KW-1133">Transmembrane helix</keyword>
<feature type="transmembrane region" description="Helical" evidence="1">
    <location>
        <begin position="140"/>
        <end position="163"/>
    </location>
</feature>
<dbReference type="Proteomes" id="UP001176960">
    <property type="component" value="Unassembled WGS sequence"/>
</dbReference>
<keyword evidence="1" id="KW-0812">Transmembrane</keyword>
<keyword evidence="1" id="KW-0472">Membrane</keyword>
<feature type="transmembrane region" description="Helical" evidence="1">
    <location>
        <begin position="210"/>
        <end position="228"/>
    </location>
</feature>
<gene>
    <name evidence="2" type="ORF">LMG32879_000626</name>
</gene>
<feature type="transmembrane region" description="Helical" evidence="1">
    <location>
        <begin position="306"/>
        <end position="326"/>
    </location>
</feature>
<feature type="transmembrane region" description="Helical" evidence="1">
    <location>
        <begin position="346"/>
        <end position="362"/>
    </location>
</feature>
<dbReference type="AlphaFoldDB" id="A0AA35UUS0"/>
<evidence type="ECO:0000256" key="1">
    <source>
        <dbReference type="SAM" id="Phobius"/>
    </source>
</evidence>
<accession>A0AA35UUS0</accession>